<sequence length="97" mass="10664">MSTVKSAGKVLKVLKALRGHSLQGVSNQELSISLDESPSQIYRALQTLIAEGLVKKEENDLYTLGSALVQIAKAHDNEIERAKARIAEIEQRTSVNY</sequence>
<dbReference type="PANTHER" id="PTHR30136:SF35">
    <property type="entry name" value="HTH-TYPE TRANSCRIPTIONAL REGULATOR RV1719"/>
    <property type="match status" value="1"/>
</dbReference>
<evidence type="ECO:0000313" key="2">
    <source>
        <dbReference type="EMBL" id="TCM61891.1"/>
    </source>
</evidence>
<organism evidence="2 3">
    <name type="scientific">Acinetobacter calcoaceticus</name>
    <dbReference type="NCBI Taxonomy" id="471"/>
    <lineage>
        <taxon>Bacteria</taxon>
        <taxon>Pseudomonadati</taxon>
        <taxon>Pseudomonadota</taxon>
        <taxon>Gammaproteobacteria</taxon>
        <taxon>Moraxellales</taxon>
        <taxon>Moraxellaceae</taxon>
        <taxon>Acinetobacter</taxon>
        <taxon>Acinetobacter calcoaceticus/baumannii complex</taxon>
    </lineage>
</organism>
<dbReference type="GO" id="GO:0045892">
    <property type="term" value="P:negative regulation of DNA-templated transcription"/>
    <property type="evidence" value="ECO:0007669"/>
    <property type="project" value="TreeGrafter"/>
</dbReference>
<keyword evidence="3" id="KW-1185">Reference proteome</keyword>
<evidence type="ECO:0000259" key="1">
    <source>
        <dbReference type="PROSITE" id="PS51077"/>
    </source>
</evidence>
<dbReference type="Proteomes" id="UP000294963">
    <property type="component" value="Unassembled WGS sequence"/>
</dbReference>
<gene>
    <name evidence="2" type="ORF">EC844_12645</name>
</gene>
<dbReference type="AlphaFoldDB" id="A0A4R1XG98"/>
<dbReference type="EMBL" id="SLVJ01000026">
    <property type="protein sequence ID" value="TCM61891.1"/>
    <property type="molecule type" value="Genomic_DNA"/>
</dbReference>
<dbReference type="InterPro" id="IPR036390">
    <property type="entry name" value="WH_DNA-bd_sf"/>
</dbReference>
<dbReference type="InterPro" id="IPR005471">
    <property type="entry name" value="Tscrpt_reg_IclR_N"/>
</dbReference>
<feature type="domain" description="HTH iclR-type" evidence="1">
    <location>
        <begin position="4"/>
        <end position="66"/>
    </location>
</feature>
<evidence type="ECO:0000313" key="3">
    <source>
        <dbReference type="Proteomes" id="UP000294963"/>
    </source>
</evidence>
<accession>A0A4R1XG98</accession>
<dbReference type="GO" id="GO:0003700">
    <property type="term" value="F:DNA-binding transcription factor activity"/>
    <property type="evidence" value="ECO:0007669"/>
    <property type="project" value="TreeGrafter"/>
</dbReference>
<dbReference type="PROSITE" id="PS51077">
    <property type="entry name" value="HTH_ICLR"/>
    <property type="match status" value="1"/>
</dbReference>
<dbReference type="PANTHER" id="PTHR30136">
    <property type="entry name" value="HELIX-TURN-HELIX TRANSCRIPTIONAL REGULATOR, ICLR FAMILY"/>
    <property type="match status" value="1"/>
</dbReference>
<dbReference type="Pfam" id="PF09339">
    <property type="entry name" value="HTH_IclR"/>
    <property type="match status" value="1"/>
</dbReference>
<name>A0A4R1XG98_ACICA</name>
<dbReference type="InterPro" id="IPR036388">
    <property type="entry name" value="WH-like_DNA-bd_sf"/>
</dbReference>
<dbReference type="OrthoDB" id="8604270at2"/>
<protein>
    <submittedName>
        <fullName evidence="2">IclR-like helix-turn-helix domain-containing protein</fullName>
    </submittedName>
</protein>
<reference evidence="2 3" key="1">
    <citation type="submission" date="2019-03" db="EMBL/GenBank/DDBJ databases">
        <title>Genomic analyses of the natural microbiome of Caenorhabditis elegans.</title>
        <authorList>
            <person name="Samuel B."/>
        </authorList>
    </citation>
    <scope>NUCLEOTIDE SEQUENCE [LARGE SCALE GENOMIC DNA]</scope>
    <source>
        <strain evidence="2 3">JUb89</strain>
    </source>
</reference>
<dbReference type="Gene3D" id="1.10.10.10">
    <property type="entry name" value="Winged helix-like DNA-binding domain superfamily/Winged helix DNA-binding domain"/>
    <property type="match status" value="1"/>
</dbReference>
<dbReference type="SUPFAM" id="SSF46785">
    <property type="entry name" value="Winged helix' DNA-binding domain"/>
    <property type="match status" value="1"/>
</dbReference>
<comment type="caution">
    <text evidence="2">The sequence shown here is derived from an EMBL/GenBank/DDBJ whole genome shotgun (WGS) entry which is preliminary data.</text>
</comment>
<dbReference type="InterPro" id="IPR050707">
    <property type="entry name" value="HTH_MetabolicPath_Reg"/>
</dbReference>
<dbReference type="GO" id="GO:0003677">
    <property type="term" value="F:DNA binding"/>
    <property type="evidence" value="ECO:0007669"/>
    <property type="project" value="InterPro"/>
</dbReference>
<proteinExistence type="predicted"/>